<accession>D8P8X1</accession>
<dbReference type="EMBL" id="FP929003">
    <property type="protein sequence ID" value="CBK43953.1"/>
    <property type="molecule type" value="Genomic_DNA"/>
</dbReference>
<dbReference type="HOGENOM" id="CLU_2583212_0_0_0"/>
<evidence type="ECO:0000313" key="2">
    <source>
        <dbReference type="Proteomes" id="UP000001660"/>
    </source>
</evidence>
<proteinExistence type="predicted"/>
<evidence type="ECO:0000313" key="1">
    <source>
        <dbReference type="EMBL" id="CBK43953.1"/>
    </source>
</evidence>
<reference evidence="1 2" key="1">
    <citation type="journal article" date="2010" name="Proc. Natl. Acad. Sci. U.S.A.">
        <title>A Nitrospira metagenome illuminates the physiology and evolution of globally important nitrite-oxidizing bacteria.</title>
        <authorList>
            <person name="Lucker S."/>
            <person name="Wagner M."/>
            <person name="Maixner F."/>
            <person name="Pelletier E."/>
            <person name="Koch H."/>
            <person name="Vacherie B."/>
            <person name="Rattei T."/>
            <person name="Sinninghe Damste J."/>
            <person name="Spieck E."/>
            <person name="Le Paslier D."/>
            <person name="Daims H."/>
        </authorList>
    </citation>
    <scope>NUCLEOTIDE SEQUENCE [LARGE SCALE GENOMIC DNA]</scope>
</reference>
<gene>
    <name evidence="1" type="ORF">NIDE4291</name>
</gene>
<protein>
    <submittedName>
        <fullName evidence="1">Uncharacterized protein</fullName>
    </submittedName>
</protein>
<sequence>MKVLCAWCVRDGKPAFLREKFPLEDPSETHGLCGDHFTSLSASVGKVVTPRVWLLSRMHDLSWGLTRWAQRVMGRLWSLC</sequence>
<dbReference type="KEGG" id="nde:NIDE4291"/>
<name>D8P8X1_9BACT</name>
<organism evidence="1 2">
    <name type="scientific">Nitrospira defluvii</name>
    <dbReference type="NCBI Taxonomy" id="330214"/>
    <lineage>
        <taxon>Bacteria</taxon>
        <taxon>Pseudomonadati</taxon>
        <taxon>Nitrospirota</taxon>
        <taxon>Nitrospiria</taxon>
        <taxon>Nitrospirales</taxon>
        <taxon>Nitrospiraceae</taxon>
        <taxon>Nitrospira</taxon>
    </lineage>
</organism>
<dbReference type="AlphaFoldDB" id="D8P8X1"/>
<keyword evidence="2" id="KW-1185">Reference proteome</keyword>
<dbReference type="Proteomes" id="UP000001660">
    <property type="component" value="Chromosome"/>
</dbReference>